<dbReference type="InterPro" id="IPR007627">
    <property type="entry name" value="RNA_pol_sigma70_r2"/>
</dbReference>
<dbReference type="Gene3D" id="1.10.1740.10">
    <property type="match status" value="1"/>
</dbReference>
<evidence type="ECO:0000259" key="7">
    <source>
        <dbReference type="Pfam" id="PF08281"/>
    </source>
</evidence>
<dbReference type="InterPro" id="IPR013324">
    <property type="entry name" value="RNA_pol_sigma_r3/r4-like"/>
</dbReference>
<dbReference type="CDD" id="cd06171">
    <property type="entry name" value="Sigma70_r4"/>
    <property type="match status" value="1"/>
</dbReference>
<reference evidence="8" key="1">
    <citation type="submission" date="2020-07" db="EMBL/GenBank/DDBJ databases">
        <title>Koleobacter methoxysyntrophicus gen. nov., sp. nov., a novel anaerobic bacterium isolated from deep subsurface oil field and proposal of Koleobacterales ord. nov. in the phylum Firmicutes.</title>
        <authorList>
            <person name="Sakamoto S."/>
            <person name="Tamaki H."/>
        </authorList>
    </citation>
    <scope>NUCLEOTIDE SEQUENCE</scope>
    <source>
        <strain evidence="8">NRmbB1</strain>
    </source>
</reference>
<keyword evidence="5" id="KW-0804">Transcription</keyword>
<dbReference type="GO" id="GO:0016987">
    <property type="term" value="F:sigma factor activity"/>
    <property type="evidence" value="ECO:0007669"/>
    <property type="project" value="UniProtKB-KW"/>
</dbReference>
<keyword evidence="9" id="KW-1185">Reference proteome</keyword>
<dbReference type="GO" id="GO:0006352">
    <property type="term" value="P:DNA-templated transcription initiation"/>
    <property type="evidence" value="ECO:0007669"/>
    <property type="project" value="InterPro"/>
</dbReference>
<evidence type="ECO:0000256" key="4">
    <source>
        <dbReference type="ARBA" id="ARBA00023125"/>
    </source>
</evidence>
<dbReference type="Proteomes" id="UP000662904">
    <property type="component" value="Chromosome"/>
</dbReference>
<evidence type="ECO:0000256" key="3">
    <source>
        <dbReference type="ARBA" id="ARBA00023082"/>
    </source>
</evidence>
<keyword evidence="3" id="KW-0731">Sigma factor</keyword>
<evidence type="ECO:0000256" key="2">
    <source>
        <dbReference type="ARBA" id="ARBA00023015"/>
    </source>
</evidence>
<sequence>MSYNEREIIEKCRSGDKNAFEILVKHYEKKVYNMTYRMLGNKEDALDVSQEVFIKIYKSIRSFKGESSFSTWLYRLVTNTCLDEIRKRKGKKLYSIDKPVETEFGEVNRDLIDDSNGPEEQACKMEIQEIVQKAICQLPEEQRIIIILRDIQGFSYKEMAEILQCSMGTVKSRLNRGRLALKGILESSGNLLQMLTSK</sequence>
<dbReference type="Pfam" id="PF04542">
    <property type="entry name" value="Sigma70_r2"/>
    <property type="match status" value="1"/>
</dbReference>
<dbReference type="RefSeq" id="WP_206706904.1">
    <property type="nucleotide sequence ID" value="NZ_CP059066.1"/>
</dbReference>
<dbReference type="EMBL" id="CP059066">
    <property type="protein sequence ID" value="QSQ09549.1"/>
    <property type="molecule type" value="Genomic_DNA"/>
</dbReference>
<gene>
    <name evidence="8" type="primary">sigW_2</name>
    <name evidence="8" type="ORF">H0A61_01921</name>
</gene>
<feature type="domain" description="RNA polymerase sigma-70 region 2" evidence="6">
    <location>
        <begin position="23"/>
        <end position="89"/>
    </location>
</feature>
<dbReference type="InterPro" id="IPR036388">
    <property type="entry name" value="WH-like_DNA-bd_sf"/>
</dbReference>
<evidence type="ECO:0000259" key="6">
    <source>
        <dbReference type="Pfam" id="PF04542"/>
    </source>
</evidence>
<dbReference type="SUPFAM" id="SSF88946">
    <property type="entry name" value="Sigma2 domain of RNA polymerase sigma factors"/>
    <property type="match status" value="1"/>
</dbReference>
<dbReference type="SUPFAM" id="SSF88659">
    <property type="entry name" value="Sigma3 and sigma4 domains of RNA polymerase sigma factors"/>
    <property type="match status" value="1"/>
</dbReference>
<dbReference type="PANTHER" id="PTHR43133">
    <property type="entry name" value="RNA POLYMERASE ECF-TYPE SIGMA FACTO"/>
    <property type="match status" value="1"/>
</dbReference>
<accession>A0A8A0RPV9</accession>
<dbReference type="GO" id="GO:0003677">
    <property type="term" value="F:DNA binding"/>
    <property type="evidence" value="ECO:0007669"/>
    <property type="project" value="UniProtKB-KW"/>
</dbReference>
<organism evidence="8 9">
    <name type="scientific">Koleobacter methoxysyntrophicus</name>
    <dbReference type="NCBI Taxonomy" id="2751313"/>
    <lineage>
        <taxon>Bacteria</taxon>
        <taxon>Bacillati</taxon>
        <taxon>Bacillota</taxon>
        <taxon>Clostridia</taxon>
        <taxon>Koleobacterales</taxon>
        <taxon>Koleobacteraceae</taxon>
        <taxon>Koleobacter</taxon>
    </lineage>
</organism>
<keyword evidence="4" id="KW-0238">DNA-binding</keyword>
<dbReference type="Pfam" id="PF08281">
    <property type="entry name" value="Sigma70_r4_2"/>
    <property type="match status" value="1"/>
</dbReference>
<dbReference type="InterPro" id="IPR039425">
    <property type="entry name" value="RNA_pol_sigma-70-like"/>
</dbReference>
<dbReference type="PANTHER" id="PTHR43133:SF8">
    <property type="entry name" value="RNA POLYMERASE SIGMA FACTOR HI_1459-RELATED"/>
    <property type="match status" value="1"/>
</dbReference>
<dbReference type="InterPro" id="IPR013325">
    <property type="entry name" value="RNA_pol_sigma_r2"/>
</dbReference>
<evidence type="ECO:0000256" key="1">
    <source>
        <dbReference type="ARBA" id="ARBA00010641"/>
    </source>
</evidence>
<name>A0A8A0RPV9_9FIRM</name>
<dbReference type="KEGG" id="kme:H0A61_01921"/>
<dbReference type="NCBIfam" id="TIGR02937">
    <property type="entry name" value="sigma70-ECF"/>
    <property type="match status" value="1"/>
</dbReference>
<proteinExistence type="inferred from homology"/>
<evidence type="ECO:0000256" key="5">
    <source>
        <dbReference type="ARBA" id="ARBA00023163"/>
    </source>
</evidence>
<protein>
    <submittedName>
        <fullName evidence="8">ECF RNA polymerase sigma factor SigW</fullName>
    </submittedName>
</protein>
<evidence type="ECO:0000313" key="8">
    <source>
        <dbReference type="EMBL" id="QSQ09549.1"/>
    </source>
</evidence>
<dbReference type="AlphaFoldDB" id="A0A8A0RPV9"/>
<evidence type="ECO:0000313" key="9">
    <source>
        <dbReference type="Proteomes" id="UP000662904"/>
    </source>
</evidence>
<dbReference type="InterPro" id="IPR014284">
    <property type="entry name" value="RNA_pol_sigma-70_dom"/>
</dbReference>
<comment type="similarity">
    <text evidence="1">Belongs to the sigma-70 factor family. ECF subfamily.</text>
</comment>
<feature type="domain" description="RNA polymerase sigma factor 70 region 4 type 2" evidence="7">
    <location>
        <begin position="129"/>
        <end position="181"/>
    </location>
</feature>
<dbReference type="InterPro" id="IPR013249">
    <property type="entry name" value="RNA_pol_sigma70_r4_t2"/>
</dbReference>
<dbReference type="Gene3D" id="1.10.10.10">
    <property type="entry name" value="Winged helix-like DNA-binding domain superfamily/Winged helix DNA-binding domain"/>
    <property type="match status" value="1"/>
</dbReference>
<keyword evidence="2" id="KW-0805">Transcription regulation</keyword>